<evidence type="ECO:0000313" key="1">
    <source>
        <dbReference type="EMBL" id="CAH0366562.1"/>
    </source>
</evidence>
<organism evidence="1 2">
    <name type="scientific">Pelagomonas calceolata</name>
    <dbReference type="NCBI Taxonomy" id="35677"/>
    <lineage>
        <taxon>Eukaryota</taxon>
        <taxon>Sar</taxon>
        <taxon>Stramenopiles</taxon>
        <taxon>Ochrophyta</taxon>
        <taxon>Pelagophyceae</taxon>
        <taxon>Pelagomonadales</taxon>
        <taxon>Pelagomonadaceae</taxon>
        <taxon>Pelagomonas</taxon>
    </lineage>
</organism>
<evidence type="ECO:0000313" key="2">
    <source>
        <dbReference type="Proteomes" id="UP000789595"/>
    </source>
</evidence>
<keyword evidence="2" id="KW-1185">Reference proteome</keyword>
<name>A0A8J2WSF9_9STRA</name>
<accession>A0A8J2WSF9</accession>
<dbReference type="OrthoDB" id="10560834at2759"/>
<protein>
    <submittedName>
        <fullName evidence="1">Uncharacterized protein</fullName>
    </submittedName>
</protein>
<dbReference type="EMBL" id="CAKKNE010000001">
    <property type="protein sequence ID" value="CAH0366562.1"/>
    <property type="molecule type" value="Genomic_DNA"/>
</dbReference>
<proteinExistence type="predicted"/>
<comment type="caution">
    <text evidence="1">The sequence shown here is derived from an EMBL/GenBank/DDBJ whole genome shotgun (WGS) entry which is preliminary data.</text>
</comment>
<dbReference type="Proteomes" id="UP000789595">
    <property type="component" value="Unassembled WGS sequence"/>
</dbReference>
<reference evidence="1" key="1">
    <citation type="submission" date="2021-11" db="EMBL/GenBank/DDBJ databases">
        <authorList>
            <consortium name="Genoscope - CEA"/>
            <person name="William W."/>
        </authorList>
    </citation>
    <scope>NUCLEOTIDE SEQUENCE</scope>
</reference>
<sequence>MLLLLLLAAVRAKDPTATELKEYADLFRCGPVKLGDQLATVKRDAACGDSRCTQKASPRDACAKRCARTRHCGAVAYGDEECTLYRTGALNGSTSNACVASYRTNERPAAGEVLHRFAPGLAYRFFSVVDLKEKVYLLARDGLWPNAAPDERLWMWATNERLELTSEPAEVRLPLPQGVDERPAHNFAAIIKDGRVHGFGGRARGGTVLPKAYRQRGVHYFPPSHQPLTFETGSIRITGRHAGCQELRRTPVTCEWDGKLSAALFGSGVALFGRLNTAHGRRWVQVAVSDSIEGAFSAFEPIRITGWNGCRVRRASIYYIVVEENPVDARTLLGLFPMHEERRCYLALSFSCDAVHWSTPKPLVDLGCSNEAGRVRDYPADGLVVRGDVVYYYVHRDMPTSNLVLNQDIPRDGSALVRHTLDKSWLRNASRAALADLGGSITCEAALKDITAPFRGAVFDGRGIHQDRLPQCTREDRLAHVAEVRSADEVLRERARLEEKSRNHHTVTL</sequence>
<gene>
    <name evidence="1" type="ORF">PECAL_1P30600</name>
</gene>
<dbReference type="AlphaFoldDB" id="A0A8J2WSF9"/>